<reference evidence="1 2" key="1">
    <citation type="journal article" date="2019" name="bioRxiv">
        <title>Genomics, evolutionary history and diagnostics of the Alternaria alternata species group including apple and Asian pear pathotypes.</title>
        <authorList>
            <person name="Armitage A.D."/>
            <person name="Cockerton H.M."/>
            <person name="Sreenivasaprasad S."/>
            <person name="Woodhall J.W."/>
            <person name="Lane C.R."/>
            <person name="Harrison R.J."/>
            <person name="Clarkson J.P."/>
        </authorList>
    </citation>
    <scope>NUCLEOTIDE SEQUENCE [LARGE SCALE GENOMIC DNA]</scope>
    <source>
        <strain evidence="1 2">FERA 650</strain>
    </source>
</reference>
<accession>A0ACB6G0S0</accession>
<name>A0ACB6G0S0_9PLEO</name>
<evidence type="ECO:0000313" key="1">
    <source>
        <dbReference type="EMBL" id="KAB2110269.1"/>
    </source>
</evidence>
<gene>
    <name evidence="1" type="ORF">AG0111_0g295</name>
</gene>
<sequence>MARLRVPASSVRIRQATSIYAVSNNQTSFQPFCDTEPAIHTRPDHGEHASETSLPLKLSTRVPTKGSVKSLTSMNRAATKSDVQGYIIGQYQAVEKARHEHIDRTGTKVVFFLGQQGEEEEEEEATELLDEDMKANPGAYVNDQEDEDRSWNDLQNFIRENQTFKTKSSIRAKLPSLAQFMARAGVDNADLDLNSDSEDDEIDLSQKIEHAVSAFAEKIKEYEKDEKEDKEHVNADPLNNNYLVHHPPMLSPLESIDISYPYKNKQNFGICRHSDGRSLASLIARADEISVSYNEDVCLPWSTFEPSSLSSSPNPSSDASVLDLSADDALAMLRERFRIVHNVGGGTGYCRREWLDAKFKTGCSTVHGPSLLRFSTSCYEHVQPPVITNASTATQQDQYDLVSRVRISPSKDTLNTKSSVWTSAFSKCTSMTSISSYQTDRLQSANNEHHLHMDGPGMDVEKHERDDKRDRKRVDSLPVLTTKGWSDELQVEEIEQLYASLYTYAEDTRDVPATVVANKTYDFPSVREQTVDDDVSTDLDYGLESEPAAHDSPNSMRRKWTSRMKHLIKLLPKKSKQATRDCFRATKQFSRTAWNLVPAAVQSRRPSPKIDSVI</sequence>
<organism evidence="1 2">
    <name type="scientific">Alternaria gaisen</name>
    <dbReference type="NCBI Taxonomy" id="167740"/>
    <lineage>
        <taxon>Eukaryota</taxon>
        <taxon>Fungi</taxon>
        <taxon>Dikarya</taxon>
        <taxon>Ascomycota</taxon>
        <taxon>Pezizomycotina</taxon>
        <taxon>Dothideomycetes</taxon>
        <taxon>Pleosporomycetidae</taxon>
        <taxon>Pleosporales</taxon>
        <taxon>Pleosporineae</taxon>
        <taxon>Pleosporaceae</taxon>
        <taxon>Alternaria</taxon>
        <taxon>Alternaria sect. Alternaria</taxon>
    </lineage>
</organism>
<dbReference type="EMBL" id="PDWZ02000001">
    <property type="protein sequence ID" value="KAB2110269.1"/>
    <property type="molecule type" value="Genomic_DNA"/>
</dbReference>
<evidence type="ECO:0000313" key="2">
    <source>
        <dbReference type="Proteomes" id="UP000293547"/>
    </source>
</evidence>
<keyword evidence="2" id="KW-1185">Reference proteome</keyword>
<dbReference type="Proteomes" id="UP000293547">
    <property type="component" value="Unassembled WGS sequence"/>
</dbReference>
<comment type="caution">
    <text evidence="1">The sequence shown here is derived from an EMBL/GenBank/DDBJ whole genome shotgun (WGS) entry which is preliminary data.</text>
</comment>
<proteinExistence type="predicted"/>
<protein>
    <submittedName>
        <fullName evidence="1">Uncharacterized protein</fullName>
    </submittedName>
</protein>